<evidence type="ECO:0000259" key="4">
    <source>
        <dbReference type="PROSITE" id="PS50075"/>
    </source>
</evidence>
<keyword evidence="3" id="KW-0597">Phosphoprotein</keyword>
<dbReference type="SUPFAM" id="SSF56801">
    <property type="entry name" value="Acetyl-CoA synthetase-like"/>
    <property type="match status" value="1"/>
</dbReference>
<comment type="caution">
    <text evidence="5">The sequence shown here is derived from an EMBL/GenBank/DDBJ whole genome shotgun (WGS) entry which is preliminary data.</text>
</comment>
<dbReference type="CDD" id="cd19540">
    <property type="entry name" value="LCL_NRPS-like"/>
    <property type="match status" value="1"/>
</dbReference>
<dbReference type="GO" id="GO:0047527">
    <property type="term" value="F:2,3-dihydroxybenzoate-serine ligase activity"/>
    <property type="evidence" value="ECO:0007669"/>
    <property type="project" value="TreeGrafter"/>
</dbReference>
<dbReference type="GO" id="GO:0031177">
    <property type="term" value="F:phosphopantetheine binding"/>
    <property type="evidence" value="ECO:0007669"/>
    <property type="project" value="InterPro"/>
</dbReference>
<dbReference type="Gene3D" id="3.40.50.980">
    <property type="match status" value="2"/>
</dbReference>
<dbReference type="SMART" id="SM00823">
    <property type="entry name" value="PKS_PP"/>
    <property type="match status" value="1"/>
</dbReference>
<accession>A0AAE5A8V5</accession>
<dbReference type="InterPro" id="IPR036736">
    <property type="entry name" value="ACP-like_sf"/>
</dbReference>
<dbReference type="PROSITE" id="PS00012">
    <property type="entry name" value="PHOSPHOPANTETHEINE"/>
    <property type="match status" value="1"/>
</dbReference>
<protein>
    <submittedName>
        <fullName evidence="5">Amino acid adenylation domain-containing protein</fullName>
    </submittedName>
</protein>
<dbReference type="InterPro" id="IPR009081">
    <property type="entry name" value="PP-bd_ACP"/>
</dbReference>
<dbReference type="FunFam" id="1.10.1200.10:FF:000016">
    <property type="entry name" value="Non-ribosomal peptide synthase"/>
    <property type="match status" value="1"/>
</dbReference>
<evidence type="ECO:0000313" key="6">
    <source>
        <dbReference type="Proteomes" id="UP001185863"/>
    </source>
</evidence>
<dbReference type="SUPFAM" id="SSF52777">
    <property type="entry name" value="CoA-dependent acyltransferases"/>
    <property type="match status" value="5"/>
</dbReference>
<dbReference type="Gene3D" id="2.30.38.10">
    <property type="entry name" value="Luciferase, Domain 3"/>
    <property type="match status" value="1"/>
</dbReference>
<feature type="non-terminal residue" evidence="5">
    <location>
        <position position="1622"/>
    </location>
</feature>
<dbReference type="InterPro" id="IPR020806">
    <property type="entry name" value="PKS_PP-bd"/>
</dbReference>
<dbReference type="PROSITE" id="PS50075">
    <property type="entry name" value="CARRIER"/>
    <property type="match status" value="1"/>
</dbReference>
<organism evidence="5 6">
    <name type="scientific">Rhodococcus oxybenzonivorans</name>
    <dbReference type="NCBI Taxonomy" id="1990687"/>
    <lineage>
        <taxon>Bacteria</taxon>
        <taxon>Bacillati</taxon>
        <taxon>Actinomycetota</taxon>
        <taxon>Actinomycetes</taxon>
        <taxon>Mycobacteriales</taxon>
        <taxon>Nocardiaceae</taxon>
        <taxon>Rhodococcus</taxon>
    </lineage>
</organism>
<comment type="cofactor">
    <cofactor evidence="1">
        <name>pantetheine 4'-phosphate</name>
        <dbReference type="ChEBI" id="CHEBI:47942"/>
    </cofactor>
</comment>
<dbReference type="GO" id="GO:0072330">
    <property type="term" value="P:monocarboxylic acid biosynthetic process"/>
    <property type="evidence" value="ECO:0007669"/>
    <property type="project" value="UniProtKB-ARBA"/>
</dbReference>
<dbReference type="Pfam" id="PF13193">
    <property type="entry name" value="AMP-binding_C"/>
    <property type="match status" value="1"/>
</dbReference>
<sequence length="1622" mass="176176">MAPAKSQKTVSSGPGHAEPFPLSAAQRATWFAQQLEPGVPIFIAQYVEFAGALDVDLLRRETVEAAREFESPLLKVDDIDGQPLQYVDHATDTSIAYLDFRGEDNPEAAAHDWMERDYVTPIDLSTDRLVETSILQIGDTHFLWYSRIHHVALDGYGAMTMLRRIAHRYSASVAGRAPDANRAVSLRQLYDLDNRYRTSDRFVSDREYWAQRVAGVEGTTLARTTGHVSATSTVESASLSEAVVAVLDSRDSLSAAILIAAAACYLSRRTGRTDVLVTIPVSARTTAVLRNSGGMLVNVAPLPVSVRGEDTVGELVERVQRELVGALRHQRCSLDDIRRDAGDKAAELYGPMVNVMLFRQEVALGPLTGDFHIVTSGPVEDLLINVYQSGTPTKIFVDFRANPSRYERTELREHHRQFLELLEELATADPQSRVDSVHRISARTGERLLRDAAEVEYWRRQLGGLPDLLPLPSDRPRPAQLSQASDRVSVMLTGALHRRVAGLAAAAGTTTRTVFLAALSVLLGRVTGSEDLAVGIPVDVSERTDVVVVRTRYAGEASFRDFLHQVRDVAAEATAHTEVPFQRLVRELDISVSDAYAPIFQVLLDTREDSARSAPVAGLDLCASVTEAIDESGEPAGVTVEFGFAADLFDPHTIRIAAERFGRILDAVAADPDVPIGDIAILSDQERAALTPVRGIPGRSERTLPTLLADAAALDPAATALYQQGEEVSYRELDSWSTRVARMLIDRGVGPESFVATALPRSFRSVASVWAVTKTGAAFVPVDPNYPADRINYMLDDSGAVVGLTEEALRERLPDSIPWLALDDPDFRSECAARSDAPLTEADLNGPVSLDSAAYLIYTSGSTGRPKGVVITHRGLDSFAVDQRERFGATRSSRTLHFSTPSFDASVFEYLQAFGVGATMVIVPPTTYGGTEIADVLRSERVTHGFITTAALSTIPPDSLGDFLDVVVGGEACPPELVARWAPGRRLHNAYGPTETTVMANISAPMTPGGPITLGGPIRGTQQVVLDARLHPVPVGAPGELYIAGAGVARGYHGRPALTAVRFVADPYGPGRMYRTGDVVRWRPDYTLEYLRRSDFQVKVRGFRIELGEIDALLQAHQDVRFAVTIGRPGPSGDTVLVSYVVPAAGRPIQTAELLRQVRNRLPAYMVPAVIMVLDDIPLNPVGKVDRAALPEPKFLSAAAEFRAPADPVEESIVEVFTEILGVERISVDDSFFDLGGNSLVATRVIARINAALGSDVGVRALFDAPTAELLAAHIRRAGMELADRRPLVRGERPDRIPLSLAQQRMWFLNQFDTGSVAYNIPMAVRLLGPLDSDTLRDAVGDVIERHEALRTKYPASADGPYQEIVDAAQVVPDLTPRVDGDESLNERIETLLAVGFDVSRAVPLRAALLWIGPDEHVLVMVVHHISADGASLAPLARDLMVAYSARRAGARPNWEPLPVQYADYSVWQRALLGSPEDSGSLMSRQLGYWRDTLAELPEVTDLPLDRNRPAARSLQGRCASFPIDAGLHRQLLLLAREHNATLFMVMHAAFAVLLSRMSGSGDVAVGTPIAGRGEAALDDLVGMFVNTLVLRTRVRPDASFIDVLAQARDTDLAAFGHTDVP</sequence>
<evidence type="ECO:0000256" key="1">
    <source>
        <dbReference type="ARBA" id="ARBA00001957"/>
    </source>
</evidence>
<dbReference type="PROSITE" id="PS00455">
    <property type="entry name" value="AMP_BINDING"/>
    <property type="match status" value="1"/>
</dbReference>
<keyword evidence="2" id="KW-0596">Phosphopantetheine</keyword>
<dbReference type="Pfam" id="PF00501">
    <property type="entry name" value="AMP-binding"/>
    <property type="match status" value="1"/>
</dbReference>
<dbReference type="Gene3D" id="3.30.559.30">
    <property type="entry name" value="Nonribosomal peptide synthetase, condensation domain"/>
    <property type="match status" value="3"/>
</dbReference>
<dbReference type="GO" id="GO:0005829">
    <property type="term" value="C:cytosol"/>
    <property type="evidence" value="ECO:0007669"/>
    <property type="project" value="TreeGrafter"/>
</dbReference>
<dbReference type="Pfam" id="PF00550">
    <property type="entry name" value="PP-binding"/>
    <property type="match status" value="1"/>
</dbReference>
<dbReference type="InterPro" id="IPR025110">
    <property type="entry name" value="AMP-bd_C"/>
</dbReference>
<gene>
    <name evidence="5" type="ORF">R4315_28180</name>
</gene>
<dbReference type="GO" id="GO:0043041">
    <property type="term" value="P:amino acid activation for nonribosomal peptide biosynthetic process"/>
    <property type="evidence" value="ECO:0007669"/>
    <property type="project" value="TreeGrafter"/>
</dbReference>
<reference evidence="5" key="1">
    <citation type="submission" date="2023-10" db="EMBL/GenBank/DDBJ databases">
        <title>Development of a sustainable strategy for remediation of hydrocarbon-contaminated territories based on the waste exchange concept.</title>
        <authorList>
            <person name="Krivoruchko A."/>
        </authorList>
    </citation>
    <scope>NUCLEOTIDE SEQUENCE</scope>
    <source>
        <strain evidence="5">IEGM 68</strain>
    </source>
</reference>
<dbReference type="InterPro" id="IPR006162">
    <property type="entry name" value="Ppantetheine_attach_site"/>
</dbReference>
<dbReference type="InterPro" id="IPR023213">
    <property type="entry name" value="CAT-like_dom_sf"/>
</dbReference>
<dbReference type="EMBL" id="JAWLUP010000156">
    <property type="protein sequence ID" value="MDV7268400.1"/>
    <property type="molecule type" value="Genomic_DNA"/>
</dbReference>
<evidence type="ECO:0000256" key="2">
    <source>
        <dbReference type="ARBA" id="ARBA00022450"/>
    </source>
</evidence>
<dbReference type="RefSeq" id="WP_317769242.1">
    <property type="nucleotide sequence ID" value="NZ_JAWLUP010000156.1"/>
</dbReference>
<dbReference type="InterPro" id="IPR001242">
    <property type="entry name" value="Condensation_dom"/>
</dbReference>
<dbReference type="FunFam" id="3.40.50.980:FF:000001">
    <property type="entry name" value="Non-ribosomal peptide synthetase"/>
    <property type="match status" value="1"/>
</dbReference>
<dbReference type="InterPro" id="IPR010071">
    <property type="entry name" value="AA_adenyl_dom"/>
</dbReference>
<dbReference type="InterPro" id="IPR000873">
    <property type="entry name" value="AMP-dep_synth/lig_dom"/>
</dbReference>
<feature type="domain" description="Carrier" evidence="4">
    <location>
        <begin position="1204"/>
        <end position="1279"/>
    </location>
</feature>
<dbReference type="FunFam" id="3.30.300.30:FF:000010">
    <property type="entry name" value="Enterobactin synthetase component F"/>
    <property type="match status" value="1"/>
</dbReference>
<name>A0AAE5A8V5_9NOCA</name>
<dbReference type="Gene3D" id="1.10.1200.10">
    <property type="entry name" value="ACP-like"/>
    <property type="match status" value="1"/>
</dbReference>
<dbReference type="GO" id="GO:0009239">
    <property type="term" value="P:enterobactin biosynthetic process"/>
    <property type="evidence" value="ECO:0007669"/>
    <property type="project" value="TreeGrafter"/>
</dbReference>
<dbReference type="SUPFAM" id="SSF47336">
    <property type="entry name" value="ACP-like"/>
    <property type="match status" value="1"/>
</dbReference>
<evidence type="ECO:0000313" key="5">
    <source>
        <dbReference type="EMBL" id="MDV7268400.1"/>
    </source>
</evidence>
<dbReference type="GO" id="GO:0008610">
    <property type="term" value="P:lipid biosynthetic process"/>
    <property type="evidence" value="ECO:0007669"/>
    <property type="project" value="UniProtKB-ARBA"/>
</dbReference>
<dbReference type="InterPro" id="IPR020845">
    <property type="entry name" value="AMP-binding_CS"/>
</dbReference>
<dbReference type="Pfam" id="PF00668">
    <property type="entry name" value="Condensation"/>
    <property type="match status" value="3"/>
</dbReference>
<dbReference type="GO" id="GO:0009366">
    <property type="term" value="C:enterobactin synthetase complex"/>
    <property type="evidence" value="ECO:0007669"/>
    <property type="project" value="TreeGrafter"/>
</dbReference>
<dbReference type="PANTHER" id="PTHR45527:SF1">
    <property type="entry name" value="FATTY ACID SYNTHASE"/>
    <property type="match status" value="1"/>
</dbReference>
<evidence type="ECO:0000256" key="3">
    <source>
        <dbReference type="ARBA" id="ARBA00022553"/>
    </source>
</evidence>
<dbReference type="Gene3D" id="3.30.559.10">
    <property type="entry name" value="Chloramphenicol acetyltransferase-like domain"/>
    <property type="match status" value="2"/>
</dbReference>
<dbReference type="Proteomes" id="UP001185863">
    <property type="component" value="Unassembled WGS sequence"/>
</dbReference>
<dbReference type="PANTHER" id="PTHR45527">
    <property type="entry name" value="NONRIBOSOMAL PEPTIDE SYNTHETASE"/>
    <property type="match status" value="1"/>
</dbReference>
<proteinExistence type="predicted"/>
<dbReference type="InterPro" id="IPR045851">
    <property type="entry name" value="AMP-bd_C_sf"/>
</dbReference>
<dbReference type="NCBIfam" id="TIGR01733">
    <property type="entry name" value="AA-adenyl-dom"/>
    <property type="match status" value="1"/>
</dbReference>
<dbReference type="Gene3D" id="3.30.300.30">
    <property type="match status" value="1"/>
</dbReference>